<dbReference type="PANTHER" id="PTHR31005:SF8">
    <property type="entry name" value="DUF4139 DOMAIN-CONTAINING PROTEIN"/>
    <property type="match status" value="1"/>
</dbReference>
<dbReference type="STRING" id="356882.A0A423WMQ3"/>
<protein>
    <recommendedName>
        <fullName evidence="7">DUF4139 domain-containing protein</fullName>
    </recommendedName>
</protein>
<evidence type="ECO:0000313" key="6">
    <source>
        <dbReference type="Proteomes" id="UP000283895"/>
    </source>
</evidence>
<dbReference type="OrthoDB" id="10068793at2759"/>
<reference evidence="5 6" key="1">
    <citation type="submission" date="2015-09" db="EMBL/GenBank/DDBJ databases">
        <title>Host preference determinants of Valsa canker pathogens revealed by comparative genomics.</title>
        <authorList>
            <person name="Yin Z."/>
            <person name="Huang L."/>
        </authorList>
    </citation>
    <scope>NUCLEOTIDE SEQUENCE [LARGE SCALE GENOMIC DNA]</scope>
    <source>
        <strain evidence="5 6">03-1</strain>
    </source>
</reference>
<dbReference type="InterPro" id="IPR037291">
    <property type="entry name" value="DUF4139"/>
</dbReference>
<dbReference type="Pfam" id="PF13598">
    <property type="entry name" value="DUF4139"/>
    <property type="match status" value="1"/>
</dbReference>
<accession>A0A423WMQ3</accession>
<dbReference type="Proteomes" id="UP000283895">
    <property type="component" value="Unassembled WGS sequence"/>
</dbReference>
<comment type="caution">
    <text evidence="5">The sequence shown here is derived from an EMBL/GenBank/DDBJ whole genome shotgun (WGS) entry which is preliminary data.</text>
</comment>
<feature type="domain" description="DUF4139" evidence="3">
    <location>
        <begin position="317"/>
        <end position="816"/>
    </location>
</feature>
<organism evidence="5 6">
    <name type="scientific">Cytospora schulzeri</name>
    <dbReference type="NCBI Taxonomy" id="448051"/>
    <lineage>
        <taxon>Eukaryota</taxon>
        <taxon>Fungi</taxon>
        <taxon>Dikarya</taxon>
        <taxon>Ascomycota</taxon>
        <taxon>Pezizomycotina</taxon>
        <taxon>Sordariomycetes</taxon>
        <taxon>Sordariomycetidae</taxon>
        <taxon>Diaporthales</taxon>
        <taxon>Cytosporaceae</taxon>
        <taxon>Cytospora</taxon>
    </lineage>
</organism>
<sequence length="824" mass="89482">METIQKQEFRVRDLPTRAITLFPTRAQVVRDIKDVKLKSGISQISVFGFTPTVDQHSIKVEGTGSAVISDISVELRENQEIFQEIYPDSDDEDSDSSDDEDEQGDKSPEDSDEENPSDAKQDLTGVRKEIRALNDELKRAAEVVASAESRLKMLDNYGSKVEPKSGSDMSEIMQAYRVQRDKTFEDHMNGTLRQRELKDQIGSLRKTEKKLVTQVDKEKKTAVRADRKRLQAKLKKLDLKKIREDRRYAEKERIRRERCKFWARHCYVVRITLDATQYTPISRRSSVSSVTDLMKPTVEDQEGTQTDPEAAVQTCDLSITYVTSNAFWSPSYDLQLNTTSNTGTLFFDAQLTNNTSESWKDCKIILSTSQAIFSGLQDSIPKLIPWHIKLADKSSAVASDNITSSPQEALEQRMWKAASGSASHANSGRNLIGIWPLQTSRAGRDKNAAAIFGVPPSNNNKTHGASGPGPGTWAIINNAPPPPPGNPSGGPQAFGTVATNAPAKPSLFGTESNASQPPSGQSGGGLFGGLSANAPRAAVHQQMQMSQQMMQSFDAHDDTGTSAPVEKTTTLFDAEPELSFQESAMEETGFTTTHDLPGTKSLVPSSTASKQRVAHISFTNVVFSHTIVAKYRPGAFLKAKLRNASKIPLLRGPVGLTLDGTFMGRSTLPRCSSGDGFTMSLGVDPAIKVVYPKPDVKRSTGGLFSKENSTAYTRSVTIANTRGSSSSAGGGRAARLLVLDQVPVSEDEKLRVDIVQPRGLVEGGAGVSTGVVQEGTGKDWGKAVATLKKGGEVNWDVELNAGRMVKLSLEYDVALPAGDHAVQG</sequence>
<dbReference type="EMBL" id="LKEA01000014">
    <property type="protein sequence ID" value="ROW04466.1"/>
    <property type="molecule type" value="Genomic_DNA"/>
</dbReference>
<dbReference type="InterPro" id="IPR011935">
    <property type="entry name" value="CHP02231"/>
</dbReference>
<evidence type="ECO:0000256" key="2">
    <source>
        <dbReference type="SAM" id="MobiDB-lite"/>
    </source>
</evidence>
<evidence type="ECO:0008006" key="7">
    <source>
        <dbReference type="Google" id="ProtNLM"/>
    </source>
</evidence>
<feature type="compositionally biased region" description="Acidic residues" evidence="2">
    <location>
        <begin position="87"/>
        <end position="103"/>
    </location>
</feature>
<feature type="domain" description="DUF4140" evidence="4">
    <location>
        <begin position="19"/>
        <end position="154"/>
    </location>
</feature>
<feature type="region of interest" description="Disordered" evidence="2">
    <location>
        <begin position="84"/>
        <end position="125"/>
    </location>
</feature>
<keyword evidence="6" id="KW-1185">Reference proteome</keyword>
<evidence type="ECO:0000259" key="4">
    <source>
        <dbReference type="Pfam" id="PF13600"/>
    </source>
</evidence>
<evidence type="ECO:0000256" key="1">
    <source>
        <dbReference type="SAM" id="Coils"/>
    </source>
</evidence>
<feature type="region of interest" description="Disordered" evidence="2">
    <location>
        <begin position="477"/>
        <end position="531"/>
    </location>
</feature>
<name>A0A423WMQ3_9PEZI</name>
<evidence type="ECO:0000259" key="3">
    <source>
        <dbReference type="Pfam" id="PF13598"/>
    </source>
</evidence>
<dbReference type="AlphaFoldDB" id="A0A423WMQ3"/>
<dbReference type="Pfam" id="PF13600">
    <property type="entry name" value="DUF4140"/>
    <property type="match status" value="1"/>
</dbReference>
<keyword evidence="1" id="KW-0175">Coiled coil</keyword>
<gene>
    <name evidence="5" type="ORF">VMCG_04947</name>
</gene>
<dbReference type="InterPro" id="IPR025554">
    <property type="entry name" value="DUF4140"/>
</dbReference>
<proteinExistence type="predicted"/>
<evidence type="ECO:0000313" key="5">
    <source>
        <dbReference type="EMBL" id="ROW04466.1"/>
    </source>
</evidence>
<dbReference type="PANTHER" id="PTHR31005">
    <property type="entry name" value="DUF4139 DOMAIN-CONTAINING PROTEIN"/>
    <property type="match status" value="1"/>
</dbReference>
<feature type="coiled-coil region" evidence="1">
    <location>
        <begin position="220"/>
        <end position="247"/>
    </location>
</feature>